<evidence type="ECO:0000259" key="3">
    <source>
        <dbReference type="Pfam" id="PF07261"/>
    </source>
</evidence>
<comment type="caution">
    <text evidence="4">The sequence shown here is derived from an EMBL/GenBank/DDBJ whole genome shotgun (WGS) entry which is preliminary data.</text>
</comment>
<proteinExistence type="inferred from homology"/>
<sequence>MTTINKSGQFRKKKVYFTQVSNIALRDNNLSLKAKGLYALIQSYLTIEDFTLYKNTLKKHLKEGEKAFESTWKELKDAAYLIQYRLQDPKTKQFYYEYELLDTPDVELANKVHNSQNRKKHEEKSHTPKKVGMGEKDEKSKKAIPTKREGMDNGYSGKVGVYNNTDTIYTDLTNTISSSYSTPSIEMLYKTFEETFDKKPSSYMKNKLLNFIDQTNLNFVFEVLIYCSEHNAKSPSYLFKTLEKLMAKNIITVELFNKSIDNHYKELNSKKKSKKQKINNNGKVPARKANFTQRDYDYDELEKEWLSYGLNDEDNIIPSEDEINEILSKYKE</sequence>
<evidence type="ECO:0000256" key="2">
    <source>
        <dbReference type="SAM" id="MobiDB-lite"/>
    </source>
</evidence>
<dbReference type="Pfam" id="PF07261">
    <property type="entry name" value="DnaB_2"/>
    <property type="match status" value="1"/>
</dbReference>
<dbReference type="AlphaFoldDB" id="A0A942WST4"/>
<feature type="domain" description="DnaB/C C-terminal" evidence="3">
    <location>
        <begin position="189"/>
        <end position="254"/>
    </location>
</feature>
<reference evidence="4" key="1">
    <citation type="submission" date="2021-02" db="EMBL/GenBank/DDBJ databases">
        <title>Infant gut strain persistence is associated with maternal origin, phylogeny, and functional potential including surface adhesion and iron acquisition.</title>
        <authorList>
            <person name="Lou Y.C."/>
        </authorList>
    </citation>
    <scope>NUCLEOTIDE SEQUENCE</scope>
    <source>
        <strain evidence="4">L3_108_031G1_dasL3_108_031G1_concoct_20</strain>
    </source>
</reference>
<comment type="similarity">
    <text evidence="1">Belongs to the DnaB/DnaD family.</text>
</comment>
<evidence type="ECO:0000256" key="1">
    <source>
        <dbReference type="ARBA" id="ARBA00093462"/>
    </source>
</evidence>
<dbReference type="EMBL" id="JAGZMU010000005">
    <property type="protein sequence ID" value="MBS4893797.1"/>
    <property type="molecule type" value="Genomic_DNA"/>
</dbReference>
<gene>
    <name evidence="4" type="ORF">KHZ90_08480</name>
</gene>
<feature type="compositionally biased region" description="Basic and acidic residues" evidence="2">
    <location>
        <begin position="120"/>
        <end position="149"/>
    </location>
</feature>
<name>A0A942WST4_VEIPA</name>
<evidence type="ECO:0000313" key="4">
    <source>
        <dbReference type="EMBL" id="MBS4893797.1"/>
    </source>
</evidence>
<feature type="region of interest" description="Disordered" evidence="2">
    <location>
        <begin position="113"/>
        <end position="149"/>
    </location>
</feature>
<dbReference type="InterPro" id="IPR006343">
    <property type="entry name" value="DnaB/C_C"/>
</dbReference>
<protein>
    <submittedName>
        <fullName evidence="4">DnaD domain protein</fullName>
    </submittedName>
</protein>
<dbReference type="Proteomes" id="UP000778864">
    <property type="component" value="Unassembled WGS sequence"/>
</dbReference>
<accession>A0A942WST4</accession>
<organism evidence="4 5">
    <name type="scientific">Veillonella parvula</name>
    <name type="common">Staphylococcus parvulus</name>
    <dbReference type="NCBI Taxonomy" id="29466"/>
    <lineage>
        <taxon>Bacteria</taxon>
        <taxon>Bacillati</taxon>
        <taxon>Bacillota</taxon>
        <taxon>Negativicutes</taxon>
        <taxon>Veillonellales</taxon>
        <taxon>Veillonellaceae</taxon>
        <taxon>Veillonella</taxon>
    </lineage>
</organism>
<evidence type="ECO:0000313" key="5">
    <source>
        <dbReference type="Proteomes" id="UP000778864"/>
    </source>
</evidence>
<dbReference type="RefSeq" id="WP_278468118.1">
    <property type="nucleotide sequence ID" value="NZ_JAGZMU010000005.1"/>
</dbReference>